<reference evidence="1 2" key="1">
    <citation type="submission" date="2021-10" db="EMBL/GenBank/DDBJ databases">
        <title>The diversity and Nitrogen Metabolism of Culturable Nitrate-Utilizing Bacteria Within the Oxygen Minimum Zone of the Changjiang (Yangtze River)Estuary.</title>
        <authorList>
            <person name="Zhang D."/>
            <person name="Zheng J."/>
            <person name="Liu S."/>
            <person name="He W."/>
        </authorList>
    </citation>
    <scope>NUCLEOTIDE SEQUENCE [LARGE SCALE GENOMIC DNA]</scope>
    <source>
        <strain evidence="1 2">FXH275-2</strain>
    </source>
</reference>
<dbReference type="SUPFAM" id="SSF54909">
    <property type="entry name" value="Dimeric alpha+beta barrel"/>
    <property type="match status" value="1"/>
</dbReference>
<organism evidence="1 2">
    <name type="scientific">Sphingobium soli</name>
    <dbReference type="NCBI Taxonomy" id="1591116"/>
    <lineage>
        <taxon>Bacteria</taxon>
        <taxon>Pseudomonadati</taxon>
        <taxon>Pseudomonadota</taxon>
        <taxon>Alphaproteobacteria</taxon>
        <taxon>Sphingomonadales</taxon>
        <taxon>Sphingomonadaceae</taxon>
        <taxon>Sphingobium</taxon>
    </lineage>
</organism>
<evidence type="ECO:0000313" key="2">
    <source>
        <dbReference type="Proteomes" id="UP001198830"/>
    </source>
</evidence>
<name>A0ABS8H176_9SPHN</name>
<dbReference type="InterPro" id="IPR011008">
    <property type="entry name" value="Dimeric_a/b-barrel"/>
</dbReference>
<keyword evidence="2" id="KW-1185">Reference proteome</keyword>
<dbReference type="Pfam" id="PF14114">
    <property type="entry name" value="DUF4286"/>
    <property type="match status" value="1"/>
</dbReference>
<proteinExistence type="predicted"/>
<dbReference type="Gene3D" id="3.30.70.100">
    <property type="match status" value="1"/>
</dbReference>
<dbReference type="RefSeq" id="WP_228226564.1">
    <property type="nucleotide sequence ID" value="NZ_JAJGNP010000003.1"/>
</dbReference>
<accession>A0ABS8H176</accession>
<dbReference type="EMBL" id="JAJGNP010000003">
    <property type="protein sequence ID" value="MCC4232275.1"/>
    <property type="molecule type" value="Genomic_DNA"/>
</dbReference>
<evidence type="ECO:0008006" key="3">
    <source>
        <dbReference type="Google" id="ProtNLM"/>
    </source>
</evidence>
<protein>
    <recommendedName>
        <fullName evidence="3">EthD family reductase</fullName>
    </recommendedName>
</protein>
<gene>
    <name evidence="1" type="ORF">LL253_06150</name>
</gene>
<comment type="caution">
    <text evidence="1">The sequence shown here is derived from an EMBL/GenBank/DDBJ whole genome shotgun (WGS) entry which is preliminary data.</text>
</comment>
<dbReference type="InterPro" id="IPR025563">
    <property type="entry name" value="DUF4286"/>
</dbReference>
<sequence length="107" mass="11763">MTTKYLIAFTNPVSAEQEQAYNEWYNGTHLPEVVALPGFRSAKRFKASASQLGGDPQFQYLALYELDDVETAVAALGKSAPDLTQTDATAPEMQLLVVEEIFEHVPA</sequence>
<dbReference type="Proteomes" id="UP001198830">
    <property type="component" value="Unassembled WGS sequence"/>
</dbReference>
<evidence type="ECO:0000313" key="1">
    <source>
        <dbReference type="EMBL" id="MCC4232275.1"/>
    </source>
</evidence>